<keyword evidence="3" id="KW-0547">Nucleotide-binding</keyword>
<evidence type="ECO:0000256" key="1">
    <source>
        <dbReference type="ARBA" id="ARBA00005417"/>
    </source>
</evidence>
<feature type="compositionally biased region" description="Basic and acidic residues" evidence="5">
    <location>
        <begin position="320"/>
        <end position="333"/>
    </location>
</feature>
<dbReference type="InterPro" id="IPR017871">
    <property type="entry name" value="ABC_transporter-like_CS"/>
</dbReference>
<comment type="similarity">
    <text evidence="1">Belongs to the ABC transporter superfamily.</text>
</comment>
<dbReference type="Gene3D" id="3.40.50.300">
    <property type="entry name" value="P-loop containing nucleotide triphosphate hydrolases"/>
    <property type="match status" value="1"/>
</dbReference>
<protein>
    <submittedName>
        <fullName evidence="7">ABC transporter ATP-binding protein</fullName>
    </submittedName>
</protein>
<evidence type="ECO:0000256" key="2">
    <source>
        <dbReference type="ARBA" id="ARBA00022448"/>
    </source>
</evidence>
<evidence type="ECO:0000259" key="6">
    <source>
        <dbReference type="PROSITE" id="PS50893"/>
    </source>
</evidence>
<gene>
    <name evidence="7" type="ORF">F5972_29525</name>
</gene>
<sequence length="333" mass="35018">MTLLAAEGVTLAYGTTAVVHDVSLTVDEGGVGLIGESGSGKTTLARALLGLLRPRSGVVRYGSADLAGLGRAGRAEFRRAVQPVFQDGSEALDPRMTAGASVAEALTTHHRVPRDERRDRVAALLTGVGLDPALAGRRPHEMSGGQRQRVAIARALAVEPRLLVLDEPTSALDVTVQARILDLLEGLAADRGLGYLLITHNLGVVGRLCRTSSVLFAGRVVESGPTADLLTRPAHPYTRALRDAVPRLGGEPPRTAGRTEAAPAPTGCPFRLRCPWAADRCRDEAPELRELGGRKVACHRAEEVLTTPASSIPASPAARVPRDGGEAPDAPRQ</sequence>
<evidence type="ECO:0000256" key="5">
    <source>
        <dbReference type="SAM" id="MobiDB-lite"/>
    </source>
</evidence>
<accession>A0A5J5JUL9</accession>
<evidence type="ECO:0000256" key="4">
    <source>
        <dbReference type="ARBA" id="ARBA00022840"/>
    </source>
</evidence>
<dbReference type="GO" id="GO:0016887">
    <property type="term" value="F:ATP hydrolysis activity"/>
    <property type="evidence" value="ECO:0007669"/>
    <property type="project" value="InterPro"/>
</dbReference>
<feature type="domain" description="ABC transporter" evidence="6">
    <location>
        <begin position="4"/>
        <end position="242"/>
    </location>
</feature>
<reference evidence="7 8" key="1">
    <citation type="submission" date="2019-09" db="EMBL/GenBank/DDBJ databases">
        <title>Screening of Novel Bioactive Compounds from Soil-Associated.</title>
        <authorList>
            <person name="Gong X."/>
        </authorList>
    </citation>
    <scope>NUCLEOTIDE SEQUENCE [LARGE SCALE GENOMIC DNA]</scope>
    <source>
        <strain evidence="7 8">Gxj-6</strain>
    </source>
</reference>
<dbReference type="SUPFAM" id="SSF52540">
    <property type="entry name" value="P-loop containing nucleoside triphosphate hydrolases"/>
    <property type="match status" value="1"/>
</dbReference>
<feature type="compositionally biased region" description="Low complexity" evidence="5">
    <location>
        <begin position="308"/>
        <end position="318"/>
    </location>
</feature>
<name>A0A5J5JUL9_9ACTN</name>
<dbReference type="AlphaFoldDB" id="A0A5J5JUL9"/>
<keyword evidence="8" id="KW-1185">Reference proteome</keyword>
<evidence type="ECO:0000313" key="7">
    <source>
        <dbReference type="EMBL" id="KAA9375089.1"/>
    </source>
</evidence>
<dbReference type="GO" id="GO:0005524">
    <property type="term" value="F:ATP binding"/>
    <property type="evidence" value="ECO:0007669"/>
    <property type="project" value="UniProtKB-KW"/>
</dbReference>
<organism evidence="7 8">
    <name type="scientific">Microbispora cellulosiformans</name>
    <dbReference type="NCBI Taxonomy" id="2614688"/>
    <lineage>
        <taxon>Bacteria</taxon>
        <taxon>Bacillati</taxon>
        <taxon>Actinomycetota</taxon>
        <taxon>Actinomycetes</taxon>
        <taxon>Streptosporangiales</taxon>
        <taxon>Streptosporangiaceae</taxon>
        <taxon>Microbispora</taxon>
    </lineage>
</organism>
<feature type="region of interest" description="Disordered" evidence="5">
    <location>
        <begin position="304"/>
        <end position="333"/>
    </location>
</feature>
<dbReference type="EMBL" id="VYTZ01000013">
    <property type="protein sequence ID" value="KAA9375089.1"/>
    <property type="molecule type" value="Genomic_DNA"/>
</dbReference>
<dbReference type="PANTHER" id="PTHR43776">
    <property type="entry name" value="TRANSPORT ATP-BINDING PROTEIN"/>
    <property type="match status" value="1"/>
</dbReference>
<dbReference type="InterPro" id="IPR013563">
    <property type="entry name" value="Oligopep_ABC_C"/>
</dbReference>
<dbReference type="PROSITE" id="PS00211">
    <property type="entry name" value="ABC_TRANSPORTER_1"/>
    <property type="match status" value="1"/>
</dbReference>
<dbReference type="Pfam" id="PF08352">
    <property type="entry name" value="oligo_HPY"/>
    <property type="match status" value="1"/>
</dbReference>
<dbReference type="CDD" id="cd03257">
    <property type="entry name" value="ABC_NikE_OppD_transporters"/>
    <property type="match status" value="1"/>
</dbReference>
<dbReference type="InterPro" id="IPR027417">
    <property type="entry name" value="P-loop_NTPase"/>
</dbReference>
<dbReference type="GO" id="GO:0015833">
    <property type="term" value="P:peptide transport"/>
    <property type="evidence" value="ECO:0007669"/>
    <property type="project" value="InterPro"/>
</dbReference>
<evidence type="ECO:0000313" key="8">
    <source>
        <dbReference type="Proteomes" id="UP000327011"/>
    </source>
</evidence>
<dbReference type="InterPro" id="IPR003593">
    <property type="entry name" value="AAA+_ATPase"/>
</dbReference>
<feature type="region of interest" description="Disordered" evidence="5">
    <location>
        <begin position="245"/>
        <end position="264"/>
    </location>
</feature>
<dbReference type="PANTHER" id="PTHR43776:SF7">
    <property type="entry name" value="D,D-DIPEPTIDE TRANSPORT ATP-BINDING PROTEIN DDPF-RELATED"/>
    <property type="match status" value="1"/>
</dbReference>
<comment type="caution">
    <text evidence="7">The sequence shown here is derived from an EMBL/GenBank/DDBJ whole genome shotgun (WGS) entry which is preliminary data.</text>
</comment>
<dbReference type="SMART" id="SM00382">
    <property type="entry name" value="AAA"/>
    <property type="match status" value="1"/>
</dbReference>
<dbReference type="RefSeq" id="WP_150938074.1">
    <property type="nucleotide sequence ID" value="NZ_VYTZ01000013.1"/>
</dbReference>
<dbReference type="InterPro" id="IPR050319">
    <property type="entry name" value="ABC_transp_ATP-bind"/>
</dbReference>
<dbReference type="InterPro" id="IPR003439">
    <property type="entry name" value="ABC_transporter-like_ATP-bd"/>
</dbReference>
<keyword evidence="4 7" id="KW-0067">ATP-binding</keyword>
<evidence type="ECO:0000256" key="3">
    <source>
        <dbReference type="ARBA" id="ARBA00022741"/>
    </source>
</evidence>
<dbReference type="GO" id="GO:0055085">
    <property type="term" value="P:transmembrane transport"/>
    <property type="evidence" value="ECO:0007669"/>
    <property type="project" value="UniProtKB-ARBA"/>
</dbReference>
<keyword evidence="2" id="KW-0813">Transport</keyword>
<dbReference type="PROSITE" id="PS50893">
    <property type="entry name" value="ABC_TRANSPORTER_2"/>
    <property type="match status" value="1"/>
</dbReference>
<dbReference type="NCBIfam" id="TIGR01727">
    <property type="entry name" value="oligo_HPY"/>
    <property type="match status" value="1"/>
</dbReference>
<proteinExistence type="inferred from homology"/>
<dbReference type="Pfam" id="PF00005">
    <property type="entry name" value="ABC_tran"/>
    <property type="match status" value="1"/>
</dbReference>
<dbReference type="Proteomes" id="UP000327011">
    <property type="component" value="Unassembled WGS sequence"/>
</dbReference>